<reference evidence="1" key="1">
    <citation type="submission" date="2021-06" db="EMBL/GenBank/DDBJ databases">
        <authorList>
            <person name="Kallberg Y."/>
            <person name="Tangrot J."/>
            <person name="Rosling A."/>
        </authorList>
    </citation>
    <scope>NUCLEOTIDE SEQUENCE</scope>
    <source>
        <strain evidence="1">28 12/20/2015</strain>
    </source>
</reference>
<evidence type="ECO:0000313" key="1">
    <source>
        <dbReference type="EMBL" id="CAG8736084.1"/>
    </source>
</evidence>
<proteinExistence type="predicted"/>
<sequence>MANSIMSVLYEFDLATKTLALTTDNASSMILCTVMKGIELVDMSIEKIRSLMNYLKSFQPTNEALKCLCKAKNIKYLTPELDVKTRWDSVYYMLEKWKKLESVSKMLSIDNLVVGQHYPTKEDCIKINDTMLLLEPFERATCYLSASRYPTYGAVHFVFLGIQEHLLRYSNMEEFTQSIMARTIYKKLNKYWLIMDEASQISSLLDPGIKLSAFSSEIEKNQVKQKILNLSEYTLNSSQLIVNTAANDLVDARNYFRSLQSNNTIVSSISLLNLPTTSNSTY</sequence>
<keyword evidence="2" id="KW-1185">Reference proteome</keyword>
<protein>
    <submittedName>
        <fullName evidence="1">3705_t:CDS:1</fullName>
    </submittedName>
</protein>
<comment type="caution">
    <text evidence="1">The sequence shown here is derived from an EMBL/GenBank/DDBJ whole genome shotgun (WGS) entry which is preliminary data.</text>
</comment>
<name>A0ACA9Q6P4_9GLOM</name>
<dbReference type="Proteomes" id="UP000789366">
    <property type="component" value="Unassembled WGS sequence"/>
</dbReference>
<dbReference type="EMBL" id="CAJVPW010035637">
    <property type="protein sequence ID" value="CAG8736084.1"/>
    <property type="molecule type" value="Genomic_DNA"/>
</dbReference>
<organism evidence="1 2">
    <name type="scientific">Cetraspora pellucida</name>
    <dbReference type="NCBI Taxonomy" id="1433469"/>
    <lineage>
        <taxon>Eukaryota</taxon>
        <taxon>Fungi</taxon>
        <taxon>Fungi incertae sedis</taxon>
        <taxon>Mucoromycota</taxon>
        <taxon>Glomeromycotina</taxon>
        <taxon>Glomeromycetes</taxon>
        <taxon>Diversisporales</taxon>
        <taxon>Gigasporaceae</taxon>
        <taxon>Cetraspora</taxon>
    </lineage>
</organism>
<gene>
    <name evidence="1" type="ORF">SPELUC_LOCUS13451</name>
</gene>
<evidence type="ECO:0000313" key="2">
    <source>
        <dbReference type="Proteomes" id="UP000789366"/>
    </source>
</evidence>
<feature type="non-terminal residue" evidence="1">
    <location>
        <position position="282"/>
    </location>
</feature>
<accession>A0ACA9Q6P4</accession>